<evidence type="ECO:0000313" key="6">
    <source>
        <dbReference type="Proteomes" id="UP001054889"/>
    </source>
</evidence>
<comment type="caution">
    <text evidence="5">The sequence shown here is derived from an EMBL/GenBank/DDBJ whole genome shotgun (WGS) entry which is preliminary data.</text>
</comment>
<dbReference type="InterPro" id="IPR011009">
    <property type="entry name" value="Kinase-like_dom_sf"/>
</dbReference>
<reference evidence="5" key="2">
    <citation type="submission" date="2021-12" db="EMBL/GenBank/DDBJ databases">
        <title>Resequencing data analysis of finger millet.</title>
        <authorList>
            <person name="Hatakeyama M."/>
            <person name="Aluri S."/>
            <person name="Balachadran M.T."/>
            <person name="Sivarajan S.R."/>
            <person name="Poveda L."/>
            <person name="Shimizu-Inatsugi R."/>
            <person name="Schlapbach R."/>
            <person name="Sreeman S.M."/>
            <person name="Shimizu K.K."/>
        </authorList>
    </citation>
    <scope>NUCLEOTIDE SEQUENCE</scope>
</reference>
<dbReference type="SUPFAM" id="SSF56112">
    <property type="entry name" value="Protein kinase-like (PK-like)"/>
    <property type="match status" value="1"/>
</dbReference>
<feature type="signal peptide" evidence="3">
    <location>
        <begin position="1"/>
        <end position="24"/>
    </location>
</feature>
<dbReference type="InterPro" id="IPR001245">
    <property type="entry name" value="Ser-Thr/Tyr_kinase_cat_dom"/>
</dbReference>
<feature type="domain" description="Gnk2-homologous" evidence="4">
    <location>
        <begin position="140"/>
        <end position="249"/>
    </location>
</feature>
<keyword evidence="2" id="KW-0677">Repeat</keyword>
<protein>
    <recommendedName>
        <fullName evidence="4">Gnk2-homologous domain-containing protein</fullName>
    </recommendedName>
</protein>
<dbReference type="PROSITE" id="PS51473">
    <property type="entry name" value="GNK2"/>
    <property type="match status" value="2"/>
</dbReference>
<accession>A0AAV5FCG0</accession>
<organism evidence="5 6">
    <name type="scientific">Eleusine coracana subsp. coracana</name>
    <dbReference type="NCBI Taxonomy" id="191504"/>
    <lineage>
        <taxon>Eukaryota</taxon>
        <taxon>Viridiplantae</taxon>
        <taxon>Streptophyta</taxon>
        <taxon>Embryophyta</taxon>
        <taxon>Tracheophyta</taxon>
        <taxon>Spermatophyta</taxon>
        <taxon>Magnoliopsida</taxon>
        <taxon>Liliopsida</taxon>
        <taxon>Poales</taxon>
        <taxon>Poaceae</taxon>
        <taxon>PACMAD clade</taxon>
        <taxon>Chloridoideae</taxon>
        <taxon>Cynodonteae</taxon>
        <taxon>Eleusininae</taxon>
        <taxon>Eleusine</taxon>
    </lineage>
</organism>
<evidence type="ECO:0000313" key="5">
    <source>
        <dbReference type="EMBL" id="GJN32607.1"/>
    </source>
</evidence>
<proteinExistence type="predicted"/>
<evidence type="ECO:0000259" key="4">
    <source>
        <dbReference type="PROSITE" id="PS51473"/>
    </source>
</evidence>
<dbReference type="Pfam" id="PF07714">
    <property type="entry name" value="PK_Tyr_Ser-Thr"/>
    <property type="match status" value="1"/>
</dbReference>
<dbReference type="PANTHER" id="PTHR32099:SF9">
    <property type="entry name" value="OS07G0538300 PROTEIN"/>
    <property type="match status" value="1"/>
</dbReference>
<reference evidence="5" key="1">
    <citation type="journal article" date="2018" name="DNA Res.">
        <title>Multiple hybrid de novo genome assembly of finger millet, an orphan allotetraploid crop.</title>
        <authorList>
            <person name="Hatakeyama M."/>
            <person name="Aluri S."/>
            <person name="Balachadran M.T."/>
            <person name="Sivarajan S.R."/>
            <person name="Patrignani A."/>
            <person name="Gruter S."/>
            <person name="Poveda L."/>
            <person name="Shimizu-Inatsugi R."/>
            <person name="Baeten J."/>
            <person name="Francoijs K.J."/>
            <person name="Nataraja K.N."/>
            <person name="Reddy Y.A.N."/>
            <person name="Phadnis S."/>
            <person name="Ravikumar R.L."/>
            <person name="Schlapbach R."/>
            <person name="Sreeman S.M."/>
            <person name="Shimizu K.K."/>
        </authorList>
    </citation>
    <scope>NUCLEOTIDE SEQUENCE</scope>
</reference>
<keyword evidence="1 3" id="KW-0732">Signal</keyword>
<dbReference type="InterPro" id="IPR002902">
    <property type="entry name" value="GNK2"/>
</dbReference>
<dbReference type="Proteomes" id="UP001054889">
    <property type="component" value="Unassembled WGS sequence"/>
</dbReference>
<evidence type="ECO:0000256" key="2">
    <source>
        <dbReference type="ARBA" id="ARBA00022737"/>
    </source>
</evidence>
<name>A0AAV5FCG0_ELECO</name>
<evidence type="ECO:0000256" key="3">
    <source>
        <dbReference type="SAM" id="SignalP"/>
    </source>
</evidence>
<dbReference type="Gene3D" id="3.30.430.20">
    <property type="entry name" value="Gnk2 domain, C-X8-C-X2-C motif"/>
    <property type="match status" value="2"/>
</dbReference>
<dbReference type="AlphaFoldDB" id="A0AAV5FCG0"/>
<gene>
    <name evidence="5" type="primary">gb21122</name>
    <name evidence="5" type="ORF">PR202_gb21122</name>
</gene>
<dbReference type="Pfam" id="PF01657">
    <property type="entry name" value="Stress-antifung"/>
    <property type="match status" value="2"/>
</dbReference>
<sequence length="433" mass="46986">MLAGRYATAAVALALLLLPPAAVSVDPTCDMNFYTANGTFQANLNSLVAALAANASASPAGFATASVGTLSDQANGLALCRGDTNASTCAACLAAAFHNVQQACPLDKGVTAIEDACVLRYAGTQFLDFLRPDQWIVTELVPKIDTAVESVNASDAWYTAAVKTIFTSLIDSAVAATNSTRKYFATAEMAFNPKIYGLAQCTPNLTPDQCRGCLGLIQNLTLAQWMSGRPLSNEGGVVWCLLREETDFCRNCGRHCWFRCVHFDYFSLCLPSLQAKDQDKEEQTPGYMAPEYAMHGRVSPKIDIFSFGVLVLEIVTRRSNCSSDDYSAVNLLSDMLDQSLIGYARDQAMRCIHVGLLCVQVDPDDRPDISAVLFMLTRDGMELQLPEEPAFFFAKGSASRSDGQSSYVYDRSSFILEQDISVNGLTVTEPYPR</sequence>
<evidence type="ECO:0000256" key="1">
    <source>
        <dbReference type="ARBA" id="ARBA00022729"/>
    </source>
</evidence>
<dbReference type="GO" id="GO:0004672">
    <property type="term" value="F:protein kinase activity"/>
    <property type="evidence" value="ECO:0007669"/>
    <property type="project" value="InterPro"/>
</dbReference>
<feature type="domain" description="Gnk2-homologous" evidence="4">
    <location>
        <begin position="22"/>
        <end position="126"/>
    </location>
</feature>
<dbReference type="Gene3D" id="1.10.510.10">
    <property type="entry name" value="Transferase(Phosphotransferase) domain 1"/>
    <property type="match status" value="1"/>
</dbReference>
<dbReference type="CDD" id="cd23509">
    <property type="entry name" value="Gnk2-like"/>
    <property type="match status" value="2"/>
</dbReference>
<feature type="chain" id="PRO_5043910258" description="Gnk2-homologous domain-containing protein" evidence="3">
    <location>
        <begin position="25"/>
        <end position="433"/>
    </location>
</feature>
<keyword evidence="6" id="KW-1185">Reference proteome</keyword>
<dbReference type="PANTHER" id="PTHR32099">
    <property type="entry name" value="CYSTEINE-RICH REPEAT SECRETORY PROTEIN"/>
    <property type="match status" value="1"/>
</dbReference>
<dbReference type="EMBL" id="BQKI01000084">
    <property type="protein sequence ID" value="GJN32607.1"/>
    <property type="molecule type" value="Genomic_DNA"/>
</dbReference>
<dbReference type="InterPro" id="IPR038408">
    <property type="entry name" value="GNK2_sf"/>
</dbReference>